<dbReference type="EMBL" id="JAUSUD010000009">
    <property type="protein sequence ID" value="MDQ0231068.1"/>
    <property type="molecule type" value="Genomic_DNA"/>
</dbReference>
<name>A0ABT9ZFM5_9BACI</name>
<proteinExistence type="predicted"/>
<accession>A0ABT9ZFM5</accession>
<organism evidence="2 3">
    <name type="scientific">Metabacillus malikii</name>
    <dbReference type="NCBI Taxonomy" id="1504265"/>
    <lineage>
        <taxon>Bacteria</taxon>
        <taxon>Bacillati</taxon>
        <taxon>Bacillota</taxon>
        <taxon>Bacilli</taxon>
        <taxon>Bacillales</taxon>
        <taxon>Bacillaceae</taxon>
        <taxon>Metabacillus</taxon>
    </lineage>
</organism>
<evidence type="ECO:0000256" key="1">
    <source>
        <dbReference type="SAM" id="MobiDB-lite"/>
    </source>
</evidence>
<feature type="region of interest" description="Disordered" evidence="1">
    <location>
        <begin position="1"/>
        <end position="32"/>
    </location>
</feature>
<keyword evidence="3" id="KW-1185">Reference proteome</keyword>
<gene>
    <name evidence="2" type="ORF">J2S19_002329</name>
</gene>
<reference evidence="2 3" key="1">
    <citation type="submission" date="2023-07" db="EMBL/GenBank/DDBJ databases">
        <title>Genomic Encyclopedia of Type Strains, Phase IV (KMG-IV): sequencing the most valuable type-strain genomes for metagenomic binning, comparative biology and taxonomic classification.</title>
        <authorList>
            <person name="Goeker M."/>
        </authorList>
    </citation>
    <scope>NUCLEOTIDE SEQUENCE [LARGE SCALE GENOMIC DNA]</scope>
    <source>
        <strain evidence="2 3">DSM 29005</strain>
    </source>
</reference>
<comment type="caution">
    <text evidence="2">The sequence shown here is derived from an EMBL/GenBank/DDBJ whole genome shotgun (WGS) entry which is preliminary data.</text>
</comment>
<feature type="compositionally biased region" description="Polar residues" evidence="1">
    <location>
        <begin position="1"/>
        <end position="11"/>
    </location>
</feature>
<sequence>MKAKIYQNQDENGLHNLDEDENSQKSERKCSS</sequence>
<dbReference type="Proteomes" id="UP001234495">
    <property type="component" value="Unassembled WGS sequence"/>
</dbReference>
<evidence type="ECO:0000313" key="2">
    <source>
        <dbReference type="EMBL" id="MDQ0231068.1"/>
    </source>
</evidence>
<evidence type="ECO:0000313" key="3">
    <source>
        <dbReference type="Proteomes" id="UP001234495"/>
    </source>
</evidence>
<protein>
    <submittedName>
        <fullName evidence="2">Uncharacterized protein</fullName>
    </submittedName>
</protein>
<feature type="compositionally biased region" description="Basic and acidic residues" evidence="1">
    <location>
        <begin position="12"/>
        <end position="32"/>
    </location>
</feature>